<reference evidence="3 4" key="1">
    <citation type="submission" date="2022-06" db="EMBL/GenBank/DDBJ databases">
        <title>Halomicroarcula sp. a new haloarchaeum isolate from saline soil.</title>
        <authorList>
            <person name="Strakova D."/>
            <person name="Galisteo C."/>
            <person name="Sanchez-Porro C."/>
            <person name="Ventosa A."/>
        </authorList>
    </citation>
    <scope>NUCLEOTIDE SEQUENCE [LARGE SCALE GENOMIC DNA]</scope>
    <source>
        <strain evidence="3 4">S3CR25-11</strain>
    </source>
</reference>
<sequence length="69" mass="7939">MTTHPEHVATPRSPTHPDPRRRGAGATTVQELQVAILEQRIATLEQQLEAERERRQAVVDRYERVLADR</sequence>
<accession>A0ABU2FQI1</accession>
<evidence type="ECO:0000313" key="4">
    <source>
        <dbReference type="Proteomes" id="UP001268864"/>
    </source>
</evidence>
<dbReference type="Proteomes" id="UP001268864">
    <property type="component" value="Unassembled WGS sequence"/>
</dbReference>
<feature type="region of interest" description="Disordered" evidence="2">
    <location>
        <begin position="1"/>
        <end position="27"/>
    </location>
</feature>
<gene>
    <name evidence="3" type="ORF">NDI86_10515</name>
</gene>
<feature type="coiled-coil region" evidence="1">
    <location>
        <begin position="34"/>
        <end position="65"/>
    </location>
</feature>
<keyword evidence="4" id="KW-1185">Reference proteome</keyword>
<protein>
    <submittedName>
        <fullName evidence="3">Uncharacterized protein</fullName>
    </submittedName>
</protein>
<evidence type="ECO:0000313" key="3">
    <source>
        <dbReference type="EMBL" id="MDS0282557.1"/>
    </source>
</evidence>
<organism evidence="3 4">
    <name type="scientific">Haloarcula onubensis</name>
    <dbReference type="NCBI Taxonomy" id="2950539"/>
    <lineage>
        <taxon>Archaea</taxon>
        <taxon>Methanobacteriati</taxon>
        <taxon>Methanobacteriota</taxon>
        <taxon>Stenosarchaea group</taxon>
        <taxon>Halobacteria</taxon>
        <taxon>Halobacteriales</taxon>
        <taxon>Haloarculaceae</taxon>
        <taxon>Haloarcula</taxon>
    </lineage>
</organism>
<dbReference type="RefSeq" id="WP_310900386.1">
    <property type="nucleotide sequence ID" value="NZ_JAMQOS010000003.1"/>
</dbReference>
<dbReference type="EMBL" id="JAMQOS010000003">
    <property type="protein sequence ID" value="MDS0282557.1"/>
    <property type="molecule type" value="Genomic_DNA"/>
</dbReference>
<evidence type="ECO:0000256" key="1">
    <source>
        <dbReference type="SAM" id="Coils"/>
    </source>
</evidence>
<keyword evidence="1" id="KW-0175">Coiled coil</keyword>
<feature type="compositionally biased region" description="Basic and acidic residues" evidence="2">
    <location>
        <begin position="1"/>
        <end position="21"/>
    </location>
</feature>
<proteinExistence type="predicted"/>
<comment type="caution">
    <text evidence="3">The sequence shown here is derived from an EMBL/GenBank/DDBJ whole genome shotgun (WGS) entry which is preliminary data.</text>
</comment>
<evidence type="ECO:0000256" key="2">
    <source>
        <dbReference type="SAM" id="MobiDB-lite"/>
    </source>
</evidence>
<name>A0ABU2FQI1_9EURY</name>